<gene>
    <name evidence="1" type="ORF">PBOR_29055</name>
</gene>
<dbReference type="RefSeq" id="WP_042217130.1">
    <property type="nucleotide sequence ID" value="NZ_CP009285.1"/>
</dbReference>
<name>A0A089MVT2_PAEBO</name>
<evidence type="ECO:0000313" key="2">
    <source>
        <dbReference type="Proteomes" id="UP000029518"/>
    </source>
</evidence>
<dbReference type="OrthoDB" id="2659827at2"/>
<dbReference type="HOGENOM" id="CLU_2771941_0_0_9"/>
<dbReference type="Proteomes" id="UP000029518">
    <property type="component" value="Chromosome"/>
</dbReference>
<protein>
    <submittedName>
        <fullName evidence="1">Uncharacterized protein</fullName>
    </submittedName>
</protein>
<sequence>MNWSLLLLFFLLFILILKTPGILRLRSARDTAAFYGIWALTVMVTLADKADLSQLRPLDWVRSIMELLS</sequence>
<dbReference type="EMBL" id="CP009285">
    <property type="protein sequence ID" value="AIQ60539.1"/>
    <property type="molecule type" value="Genomic_DNA"/>
</dbReference>
<proteinExistence type="predicted"/>
<dbReference type="AlphaFoldDB" id="A0A089MVT2"/>
<organism evidence="1 2">
    <name type="scientific">Paenibacillus borealis</name>
    <dbReference type="NCBI Taxonomy" id="160799"/>
    <lineage>
        <taxon>Bacteria</taxon>
        <taxon>Bacillati</taxon>
        <taxon>Bacillota</taxon>
        <taxon>Bacilli</taxon>
        <taxon>Bacillales</taxon>
        <taxon>Paenibacillaceae</taxon>
        <taxon>Paenibacillus</taxon>
    </lineage>
</organism>
<reference evidence="1" key="1">
    <citation type="submission" date="2014-08" db="EMBL/GenBank/DDBJ databases">
        <title>Comparative genomics of the Paenibacillus odorifer group.</title>
        <authorList>
            <person name="den Bakker H.C."/>
            <person name="Tsai Y.-C.Y.-C."/>
            <person name="Martin N."/>
            <person name="Korlach J."/>
            <person name="Wiedmann M."/>
        </authorList>
    </citation>
    <scope>NUCLEOTIDE SEQUENCE [LARGE SCALE GENOMIC DNA]</scope>
    <source>
        <strain evidence="1">DSM 13188</strain>
    </source>
</reference>
<accession>A0A089MVT2</accession>
<keyword evidence="2" id="KW-1185">Reference proteome</keyword>
<dbReference type="KEGG" id="pbd:PBOR_29055"/>
<evidence type="ECO:0000313" key="1">
    <source>
        <dbReference type="EMBL" id="AIQ60539.1"/>
    </source>
</evidence>